<dbReference type="AlphaFoldDB" id="A0A1G6RVB0"/>
<dbReference type="RefSeq" id="WP_091790827.1">
    <property type="nucleotide sequence ID" value="NZ_FNAF01000001.1"/>
</dbReference>
<feature type="transmembrane region" description="Helical" evidence="1">
    <location>
        <begin position="200"/>
        <end position="221"/>
    </location>
</feature>
<name>A0A1G6RVB0_PEPNI</name>
<dbReference type="PANTHER" id="PTHR36434">
    <property type="entry name" value="MEMBRANE PROTEASE YUGP-RELATED"/>
    <property type="match status" value="1"/>
</dbReference>
<feature type="transmembrane region" description="Helical" evidence="1">
    <location>
        <begin position="118"/>
        <end position="141"/>
    </location>
</feature>
<evidence type="ECO:0000313" key="3">
    <source>
        <dbReference type="Proteomes" id="UP000198995"/>
    </source>
</evidence>
<protein>
    <recommendedName>
        <fullName evidence="4">Neutral zinc metallopeptidase</fullName>
    </recommendedName>
</protein>
<proteinExistence type="predicted"/>
<gene>
    <name evidence="2" type="ORF">SAMN04489866_101131</name>
</gene>
<reference evidence="2 3" key="1">
    <citation type="submission" date="2016-10" db="EMBL/GenBank/DDBJ databases">
        <authorList>
            <person name="de Groot N.N."/>
        </authorList>
    </citation>
    <scope>NUCLEOTIDE SEQUENCE [LARGE SCALE GENOMIC DNA]</scope>
    <source>
        <strain evidence="2 3">DSM 20475</strain>
    </source>
</reference>
<dbReference type="PANTHER" id="PTHR36434:SF1">
    <property type="entry name" value="MEMBRANE PROTEASE YUGP-RELATED"/>
    <property type="match status" value="1"/>
</dbReference>
<keyword evidence="1" id="KW-0472">Membrane</keyword>
<feature type="transmembrane region" description="Helical" evidence="1">
    <location>
        <begin position="148"/>
        <end position="166"/>
    </location>
</feature>
<evidence type="ECO:0000313" key="2">
    <source>
        <dbReference type="EMBL" id="SDD08498.1"/>
    </source>
</evidence>
<dbReference type="Proteomes" id="UP000198995">
    <property type="component" value="Unassembled WGS sequence"/>
</dbReference>
<keyword evidence="1" id="KW-1133">Transmembrane helix</keyword>
<accession>A0A1G6RVB0</accession>
<dbReference type="STRING" id="2741.SAMN04489866_101131"/>
<keyword evidence="1" id="KW-0812">Transmembrane</keyword>
<keyword evidence="3" id="KW-1185">Reference proteome</keyword>
<dbReference type="OrthoDB" id="9784298at2"/>
<dbReference type="InterPro" id="IPR007395">
    <property type="entry name" value="Zn_peptidase_2"/>
</dbReference>
<evidence type="ECO:0008006" key="4">
    <source>
        <dbReference type="Google" id="ProtNLM"/>
    </source>
</evidence>
<sequence>MYFDVTFILLIPCIILGVYAQSKVSRTYHKYNSVPNLQGYTGMDVARKMLDDNGLYNVTISQIGGELSDHYDPRAQEVRLSYDVYYGDSISAVGIAAHEVGHAIQHAKGYFPLRIRNMVIPMTNFGSFLYLPLLILGIVLSSTPLIRWGILLFTLIVFFQVITLPVEFNASHRAIMTLGGEGILQADELTGAKSVLGAAALTYVAAAVTAIFQLLRLILIFGGGRSD</sequence>
<dbReference type="Pfam" id="PF04298">
    <property type="entry name" value="Zn_peptidase_2"/>
    <property type="match status" value="1"/>
</dbReference>
<dbReference type="EMBL" id="FNAF01000001">
    <property type="protein sequence ID" value="SDD08498.1"/>
    <property type="molecule type" value="Genomic_DNA"/>
</dbReference>
<organism evidence="2 3">
    <name type="scientific">Peptococcus niger</name>
    <dbReference type="NCBI Taxonomy" id="2741"/>
    <lineage>
        <taxon>Bacteria</taxon>
        <taxon>Bacillati</taxon>
        <taxon>Bacillota</taxon>
        <taxon>Clostridia</taxon>
        <taxon>Eubacteriales</taxon>
        <taxon>Peptococcaceae</taxon>
        <taxon>Peptococcus</taxon>
    </lineage>
</organism>
<evidence type="ECO:0000256" key="1">
    <source>
        <dbReference type="SAM" id="Phobius"/>
    </source>
</evidence>